<dbReference type="SUPFAM" id="SSF64263">
    <property type="entry name" value="Prokaryotic ribosomal protein L17"/>
    <property type="match status" value="1"/>
</dbReference>
<dbReference type="PROSITE" id="PS01167">
    <property type="entry name" value="RIBOSOMAL_L17"/>
    <property type="match status" value="1"/>
</dbReference>
<evidence type="ECO:0000313" key="7">
    <source>
        <dbReference type="EMBL" id="CBX29556.1"/>
    </source>
</evidence>
<dbReference type="GO" id="GO:0022625">
    <property type="term" value="C:cytosolic large ribosomal subunit"/>
    <property type="evidence" value="ECO:0007669"/>
    <property type="project" value="TreeGrafter"/>
</dbReference>
<dbReference type="InterPro" id="IPR036373">
    <property type="entry name" value="Ribosomal_bL17_sf"/>
</dbReference>
<protein>
    <recommendedName>
        <fullName evidence="4">Large ribosomal subunit protein bL17</fullName>
    </recommendedName>
</protein>
<dbReference type="InterPro" id="IPR047859">
    <property type="entry name" value="Ribosomal_bL17_CS"/>
</dbReference>
<keyword evidence="2 4" id="KW-0689">Ribosomal protein</keyword>
<evidence type="ECO:0000256" key="2">
    <source>
        <dbReference type="ARBA" id="ARBA00022980"/>
    </source>
</evidence>
<comment type="subunit">
    <text evidence="4">Part of the 50S ribosomal subunit. Contacts protein L32.</text>
</comment>
<dbReference type="EMBL" id="FR695872">
    <property type="protein sequence ID" value="CBX29556.1"/>
    <property type="molecule type" value="Genomic_DNA"/>
</dbReference>
<gene>
    <name evidence="4" type="primary">rplQ</name>
    <name evidence="7" type="ORF">N47_J05370</name>
</gene>
<dbReference type="PANTHER" id="PTHR14413">
    <property type="entry name" value="RIBOSOMAL PROTEIN L17"/>
    <property type="match status" value="1"/>
</dbReference>
<evidence type="ECO:0000256" key="5">
    <source>
        <dbReference type="RuleBase" id="RU000660"/>
    </source>
</evidence>
<dbReference type="NCBIfam" id="TIGR00059">
    <property type="entry name" value="L17"/>
    <property type="match status" value="1"/>
</dbReference>
<proteinExistence type="inferred from homology"/>
<dbReference type="FunFam" id="3.90.1030.10:FF:000001">
    <property type="entry name" value="50S ribosomal protein L17"/>
    <property type="match status" value="1"/>
</dbReference>
<feature type="region of interest" description="Disordered" evidence="6">
    <location>
        <begin position="146"/>
        <end position="166"/>
    </location>
</feature>
<evidence type="ECO:0000256" key="4">
    <source>
        <dbReference type="HAMAP-Rule" id="MF_01368"/>
    </source>
</evidence>
<dbReference type="PANTHER" id="PTHR14413:SF16">
    <property type="entry name" value="LARGE RIBOSOMAL SUBUNIT PROTEIN BL17M"/>
    <property type="match status" value="1"/>
</dbReference>
<reference evidence="7" key="1">
    <citation type="journal article" date="2011" name="Environ. Microbiol.">
        <title>Genomic insights into the metabolic potential of the polycyclic aromatic hydrocarbon degrading sulfate-reducing Deltaproteobacterium N47.</title>
        <authorList>
            <person name="Bergmann F."/>
            <person name="Selesi D."/>
            <person name="Weinmaier T."/>
            <person name="Tischler P."/>
            <person name="Rattei T."/>
            <person name="Meckenstock R.U."/>
        </authorList>
    </citation>
    <scope>NUCLEOTIDE SEQUENCE</scope>
</reference>
<organism evidence="7">
    <name type="scientific">uncultured Desulfobacterium sp</name>
    <dbReference type="NCBI Taxonomy" id="201089"/>
    <lineage>
        <taxon>Bacteria</taxon>
        <taxon>Pseudomonadati</taxon>
        <taxon>Thermodesulfobacteriota</taxon>
        <taxon>Desulfobacteria</taxon>
        <taxon>Desulfobacterales</taxon>
        <taxon>Desulfobacteriaceae</taxon>
        <taxon>Desulfobacterium</taxon>
        <taxon>environmental samples</taxon>
    </lineage>
</organism>
<evidence type="ECO:0000256" key="3">
    <source>
        <dbReference type="ARBA" id="ARBA00023274"/>
    </source>
</evidence>
<comment type="similarity">
    <text evidence="1 4 5">Belongs to the bacterial ribosomal protein bL17 family.</text>
</comment>
<dbReference type="GO" id="GO:0006412">
    <property type="term" value="P:translation"/>
    <property type="evidence" value="ECO:0007669"/>
    <property type="project" value="UniProtKB-UniRule"/>
</dbReference>
<evidence type="ECO:0000256" key="6">
    <source>
        <dbReference type="SAM" id="MobiDB-lite"/>
    </source>
</evidence>
<accession>E1YG62</accession>
<dbReference type="InterPro" id="IPR000456">
    <property type="entry name" value="Ribosomal_bL17"/>
</dbReference>
<keyword evidence="3 4" id="KW-0687">Ribonucleoprotein</keyword>
<dbReference type="AlphaFoldDB" id="E1YG62"/>
<name>E1YG62_9BACT</name>
<dbReference type="Gene3D" id="3.90.1030.10">
    <property type="entry name" value="Ribosomal protein L17"/>
    <property type="match status" value="1"/>
</dbReference>
<sequence length="166" mass="18608">MRHQNAGVKLGRTSSHRDAMFRNMVTSLFKHDRISTTDVKAKELRRWADKIITLAKQGDLNARRQALSIVREKEVVHKLFEEASERFGSIAGGYTRIIKIGNRPGDAAPISMIELLGSDKSIKKDEKKIKTKPVAKKKKIISKKPEKEINKEVEASVADEIGTGTD</sequence>
<dbReference type="Pfam" id="PF01196">
    <property type="entry name" value="Ribosomal_L17"/>
    <property type="match status" value="1"/>
</dbReference>
<dbReference type="GO" id="GO:0003735">
    <property type="term" value="F:structural constituent of ribosome"/>
    <property type="evidence" value="ECO:0007669"/>
    <property type="project" value="InterPro"/>
</dbReference>
<evidence type="ECO:0000256" key="1">
    <source>
        <dbReference type="ARBA" id="ARBA00008777"/>
    </source>
</evidence>
<dbReference type="HAMAP" id="MF_01368">
    <property type="entry name" value="Ribosomal_bL17"/>
    <property type="match status" value="1"/>
</dbReference>